<evidence type="ECO:0000256" key="6">
    <source>
        <dbReference type="ARBA" id="ARBA00022692"/>
    </source>
</evidence>
<dbReference type="GO" id="GO:0005886">
    <property type="term" value="C:plasma membrane"/>
    <property type="evidence" value="ECO:0007669"/>
    <property type="project" value="UniProtKB-SubCell"/>
</dbReference>
<evidence type="ECO:0000256" key="7">
    <source>
        <dbReference type="ARBA" id="ARBA00022723"/>
    </source>
</evidence>
<evidence type="ECO:0000256" key="3">
    <source>
        <dbReference type="ARBA" id="ARBA00022448"/>
    </source>
</evidence>
<dbReference type="GO" id="GO:0019646">
    <property type="term" value="P:aerobic electron transport chain"/>
    <property type="evidence" value="ECO:0007669"/>
    <property type="project" value="TreeGrafter"/>
</dbReference>
<dbReference type="GO" id="GO:0016682">
    <property type="term" value="F:oxidoreductase activity, acting on diphenols and related substances as donors, oxygen as acceptor"/>
    <property type="evidence" value="ECO:0007669"/>
    <property type="project" value="TreeGrafter"/>
</dbReference>
<evidence type="ECO:0000256" key="2">
    <source>
        <dbReference type="ARBA" id="ARBA00007543"/>
    </source>
</evidence>
<feature type="transmembrane region" description="Helical" evidence="12">
    <location>
        <begin position="253"/>
        <end position="272"/>
    </location>
</feature>
<keyword evidence="7" id="KW-0479">Metal-binding</keyword>
<dbReference type="GO" id="GO:0046872">
    <property type="term" value="F:metal ion binding"/>
    <property type="evidence" value="ECO:0007669"/>
    <property type="project" value="UniProtKB-KW"/>
</dbReference>
<comment type="subcellular location">
    <subcellularLocation>
        <location evidence="1">Cell membrane</location>
        <topology evidence="1">Multi-pass membrane protein</topology>
    </subcellularLocation>
</comment>
<keyword evidence="11 12" id="KW-0472">Membrane</keyword>
<sequence length="345" mass="37851">MELTTVWFVAQLILWLGYFVLEGFDFGVGMLLPVIGRREGDRRAMLSTIGPIWDGNEVWLIVAAGAMFAAFPGWYASTFSAFYLLLLMILVGLIVRVISFEYREHHETVRWRRGWDACQIVGSTLPSFLWGLIFANLVRGLPINADQDFTGGFTDLLNPFALLGGAVTLLLFLTHGAVFLALKTTGALRLRAKRTASVIGTVTAAAALSFGCWFNFGVVTINHGWVLLASVISLAGLIFGLGMHLRNRDGWSFAGTAVAVAGLVVSFFASLYPRLIPSTSNPAWSLTIHNASASHYTLTIMSWSALVLLPLVLAYQAWTYWVFRKRITVAMEEPESVAAQPSVVP</sequence>
<feature type="transmembrane region" description="Helical" evidence="12">
    <location>
        <begin position="300"/>
        <end position="323"/>
    </location>
</feature>
<dbReference type="Proteomes" id="UP000319263">
    <property type="component" value="Chromosome"/>
</dbReference>
<dbReference type="RefSeq" id="WP_143984671.1">
    <property type="nucleotide sequence ID" value="NZ_CP041692.1"/>
</dbReference>
<dbReference type="PANTHER" id="PTHR43141">
    <property type="entry name" value="CYTOCHROME BD2 SUBUNIT II"/>
    <property type="match status" value="1"/>
</dbReference>
<feature type="transmembrane region" description="Helical" evidence="12">
    <location>
        <begin position="81"/>
        <end position="99"/>
    </location>
</feature>
<accession>A0A516PU59</accession>
<proteinExistence type="inferred from homology"/>
<evidence type="ECO:0000256" key="1">
    <source>
        <dbReference type="ARBA" id="ARBA00004651"/>
    </source>
</evidence>
<evidence type="ECO:0000256" key="8">
    <source>
        <dbReference type="ARBA" id="ARBA00022982"/>
    </source>
</evidence>
<feature type="transmembrane region" description="Helical" evidence="12">
    <location>
        <begin position="222"/>
        <end position="241"/>
    </location>
</feature>
<evidence type="ECO:0000256" key="10">
    <source>
        <dbReference type="ARBA" id="ARBA00023004"/>
    </source>
</evidence>
<protein>
    <submittedName>
        <fullName evidence="13">Cytochrome d ubiquinol oxidase subunit II</fullName>
    </submittedName>
</protein>
<evidence type="ECO:0000313" key="13">
    <source>
        <dbReference type="EMBL" id="QDP94682.1"/>
    </source>
</evidence>
<dbReference type="NCBIfam" id="TIGR00203">
    <property type="entry name" value="cydB"/>
    <property type="match status" value="1"/>
</dbReference>
<name>A0A516PU59_9ACTN</name>
<keyword evidence="9 12" id="KW-1133">Transmembrane helix</keyword>
<feature type="transmembrane region" description="Helical" evidence="12">
    <location>
        <begin position="57"/>
        <end position="75"/>
    </location>
</feature>
<feature type="transmembrane region" description="Helical" evidence="12">
    <location>
        <begin position="12"/>
        <end position="36"/>
    </location>
</feature>
<keyword evidence="6 12" id="KW-0812">Transmembrane</keyword>
<evidence type="ECO:0000256" key="9">
    <source>
        <dbReference type="ARBA" id="ARBA00022989"/>
    </source>
</evidence>
<dbReference type="PANTHER" id="PTHR43141:SF5">
    <property type="entry name" value="CYTOCHROME BD-I UBIQUINOL OXIDASE SUBUNIT 2"/>
    <property type="match status" value="1"/>
</dbReference>
<dbReference type="GO" id="GO:0009055">
    <property type="term" value="F:electron transfer activity"/>
    <property type="evidence" value="ECO:0007669"/>
    <property type="project" value="TreeGrafter"/>
</dbReference>
<dbReference type="InterPro" id="IPR003317">
    <property type="entry name" value="Cyt-d_oxidase_su2"/>
</dbReference>
<feature type="transmembrane region" description="Helical" evidence="12">
    <location>
        <begin position="160"/>
        <end position="182"/>
    </location>
</feature>
<evidence type="ECO:0000256" key="4">
    <source>
        <dbReference type="ARBA" id="ARBA00022475"/>
    </source>
</evidence>
<keyword evidence="8" id="KW-0249">Electron transport</keyword>
<dbReference type="Pfam" id="PF02322">
    <property type="entry name" value="Cyt_bd_oxida_II"/>
    <property type="match status" value="1"/>
</dbReference>
<keyword evidence="5" id="KW-0349">Heme</keyword>
<dbReference type="PIRSF" id="PIRSF000267">
    <property type="entry name" value="Cyt_oxidse_sub2"/>
    <property type="match status" value="1"/>
</dbReference>
<evidence type="ECO:0000256" key="11">
    <source>
        <dbReference type="ARBA" id="ARBA00023136"/>
    </source>
</evidence>
<dbReference type="KEGG" id="mik:FOE78_01010"/>
<evidence type="ECO:0000313" key="14">
    <source>
        <dbReference type="Proteomes" id="UP000319263"/>
    </source>
</evidence>
<keyword evidence="14" id="KW-1185">Reference proteome</keyword>
<gene>
    <name evidence="13" type="primary">cydB</name>
    <name evidence="13" type="ORF">FOE78_01010</name>
</gene>
<organism evidence="13 14">
    <name type="scientific">Microlunatus elymi</name>
    <dbReference type="NCBI Taxonomy" id="2596828"/>
    <lineage>
        <taxon>Bacteria</taxon>
        <taxon>Bacillati</taxon>
        <taxon>Actinomycetota</taxon>
        <taxon>Actinomycetes</taxon>
        <taxon>Propionibacteriales</taxon>
        <taxon>Propionibacteriaceae</taxon>
        <taxon>Microlunatus</taxon>
    </lineage>
</organism>
<feature type="transmembrane region" description="Helical" evidence="12">
    <location>
        <begin position="194"/>
        <end position="216"/>
    </location>
</feature>
<dbReference type="EMBL" id="CP041692">
    <property type="protein sequence ID" value="QDP94682.1"/>
    <property type="molecule type" value="Genomic_DNA"/>
</dbReference>
<dbReference type="OrthoDB" id="9776710at2"/>
<evidence type="ECO:0000256" key="12">
    <source>
        <dbReference type="SAM" id="Phobius"/>
    </source>
</evidence>
<evidence type="ECO:0000256" key="5">
    <source>
        <dbReference type="ARBA" id="ARBA00022617"/>
    </source>
</evidence>
<keyword evidence="10" id="KW-0408">Iron</keyword>
<feature type="transmembrane region" description="Helical" evidence="12">
    <location>
        <begin position="120"/>
        <end position="140"/>
    </location>
</feature>
<reference evidence="13 14" key="1">
    <citation type="submission" date="2019-07" db="EMBL/GenBank/DDBJ databases">
        <title>Microlunatus dokdonensis sp. nov. isolated from the rhizospheric soil of the wild plant Elymus tsukushiensis.</title>
        <authorList>
            <person name="Ghim S.-Y."/>
            <person name="Hwang Y.-J."/>
            <person name="Son J.-S."/>
            <person name="Shin J.-H."/>
        </authorList>
    </citation>
    <scope>NUCLEOTIDE SEQUENCE [LARGE SCALE GENOMIC DNA]</scope>
    <source>
        <strain evidence="13 14">KUDC0627</strain>
    </source>
</reference>
<dbReference type="GO" id="GO:0070069">
    <property type="term" value="C:cytochrome complex"/>
    <property type="evidence" value="ECO:0007669"/>
    <property type="project" value="TreeGrafter"/>
</dbReference>
<keyword evidence="3" id="KW-0813">Transport</keyword>
<keyword evidence="4" id="KW-1003">Cell membrane</keyword>
<dbReference type="AlphaFoldDB" id="A0A516PU59"/>
<comment type="similarity">
    <text evidence="2">Belongs to the cytochrome ubiquinol oxidase subunit 2 family.</text>
</comment>